<dbReference type="EMBL" id="BBPA01000057">
    <property type="protein sequence ID" value="GAL94525.1"/>
    <property type="molecule type" value="Genomic_DNA"/>
</dbReference>
<accession>A0A0A1VXR2</accession>
<protein>
    <submittedName>
        <fullName evidence="1">Uncharacterized protein</fullName>
    </submittedName>
</protein>
<sequence>MAAFVVLLKQLLGRMYLKILLLAAIFKDYERSSLAILGNRQFFPMAKNNLFSIIKSIK</sequence>
<name>A0A0A1VXR2_MICAE</name>
<dbReference type="RefSeq" id="WP_190381526.1">
    <property type="nucleotide sequence ID" value="NZ_BBPA01000057.1"/>
</dbReference>
<proteinExistence type="predicted"/>
<gene>
    <name evidence="1" type="ORF">N44_03105</name>
</gene>
<dbReference type="Proteomes" id="UP000030321">
    <property type="component" value="Unassembled WGS sequence"/>
</dbReference>
<evidence type="ECO:0000313" key="1">
    <source>
        <dbReference type="EMBL" id="GAL94525.1"/>
    </source>
</evidence>
<dbReference type="AlphaFoldDB" id="A0A0A1VXR2"/>
<reference evidence="2" key="1">
    <citation type="journal article" date="2015" name="Genome">
        <title>Whole Genome Sequence of the Non-Microcystin-Producing Microcystis aeruginosa Strain NIES-44.</title>
        <authorList>
            <person name="Okano K."/>
            <person name="Miyata N."/>
            <person name="Ozaki Y."/>
        </authorList>
    </citation>
    <scope>NUCLEOTIDE SEQUENCE [LARGE SCALE GENOMIC DNA]</scope>
    <source>
        <strain evidence="2">NIES-44</strain>
    </source>
</reference>
<organism evidence="1 2">
    <name type="scientific">Microcystis aeruginosa NIES-44</name>
    <dbReference type="NCBI Taxonomy" id="449439"/>
    <lineage>
        <taxon>Bacteria</taxon>
        <taxon>Bacillati</taxon>
        <taxon>Cyanobacteriota</taxon>
        <taxon>Cyanophyceae</taxon>
        <taxon>Oscillatoriophycideae</taxon>
        <taxon>Chroococcales</taxon>
        <taxon>Microcystaceae</taxon>
        <taxon>Microcystis</taxon>
    </lineage>
</organism>
<evidence type="ECO:0000313" key="2">
    <source>
        <dbReference type="Proteomes" id="UP000030321"/>
    </source>
</evidence>
<comment type="caution">
    <text evidence="1">The sequence shown here is derived from an EMBL/GenBank/DDBJ whole genome shotgun (WGS) entry which is preliminary data.</text>
</comment>